<keyword evidence="3" id="KW-1185">Reference proteome</keyword>
<organism evidence="2 3">
    <name type="scientific">Aliidongia dinghuensis</name>
    <dbReference type="NCBI Taxonomy" id="1867774"/>
    <lineage>
        <taxon>Bacteria</taxon>
        <taxon>Pseudomonadati</taxon>
        <taxon>Pseudomonadota</taxon>
        <taxon>Alphaproteobacteria</taxon>
        <taxon>Rhodospirillales</taxon>
        <taxon>Dongiaceae</taxon>
        <taxon>Aliidongia</taxon>
    </lineage>
</organism>
<evidence type="ECO:0000256" key="1">
    <source>
        <dbReference type="SAM" id="SignalP"/>
    </source>
</evidence>
<evidence type="ECO:0000313" key="2">
    <source>
        <dbReference type="EMBL" id="GGF22186.1"/>
    </source>
</evidence>
<feature type="chain" id="PRO_5035247793" description="Lipoprotein" evidence="1">
    <location>
        <begin position="20"/>
        <end position="80"/>
    </location>
</feature>
<sequence length="80" mass="8334">MLRISLLALIGATVAGCSAAVDPCDQFAPPVGQQPKDCKPKPAAADQPYKQAKYCYSSLGQVDCYAEPQPGRAGYLGTGD</sequence>
<evidence type="ECO:0000313" key="3">
    <source>
        <dbReference type="Proteomes" id="UP000646365"/>
    </source>
</evidence>
<accession>A0A8J3E3W5</accession>
<evidence type="ECO:0008006" key="4">
    <source>
        <dbReference type="Google" id="ProtNLM"/>
    </source>
</evidence>
<dbReference type="EMBL" id="BMJQ01000007">
    <property type="protein sequence ID" value="GGF22186.1"/>
    <property type="molecule type" value="Genomic_DNA"/>
</dbReference>
<dbReference type="PROSITE" id="PS51257">
    <property type="entry name" value="PROKAR_LIPOPROTEIN"/>
    <property type="match status" value="1"/>
</dbReference>
<reference evidence="2" key="1">
    <citation type="journal article" date="2014" name="Int. J. Syst. Evol. Microbiol.">
        <title>Complete genome sequence of Corynebacterium casei LMG S-19264T (=DSM 44701T), isolated from a smear-ripened cheese.</title>
        <authorList>
            <consortium name="US DOE Joint Genome Institute (JGI-PGF)"/>
            <person name="Walter F."/>
            <person name="Albersmeier A."/>
            <person name="Kalinowski J."/>
            <person name="Ruckert C."/>
        </authorList>
    </citation>
    <scope>NUCLEOTIDE SEQUENCE</scope>
    <source>
        <strain evidence="2">CGMCC 1.15725</strain>
    </source>
</reference>
<keyword evidence="1" id="KW-0732">Signal</keyword>
<comment type="caution">
    <text evidence="2">The sequence shown here is derived from an EMBL/GenBank/DDBJ whole genome shotgun (WGS) entry which is preliminary data.</text>
</comment>
<reference evidence="2" key="2">
    <citation type="submission" date="2020-09" db="EMBL/GenBank/DDBJ databases">
        <authorList>
            <person name="Sun Q."/>
            <person name="Zhou Y."/>
        </authorList>
    </citation>
    <scope>NUCLEOTIDE SEQUENCE</scope>
    <source>
        <strain evidence="2">CGMCC 1.15725</strain>
    </source>
</reference>
<dbReference type="AlphaFoldDB" id="A0A8J3E3W5"/>
<name>A0A8J3E3W5_9PROT</name>
<dbReference type="RefSeq" id="WP_189047169.1">
    <property type="nucleotide sequence ID" value="NZ_BMJQ01000007.1"/>
</dbReference>
<gene>
    <name evidence="2" type="ORF">GCM10011611_30320</name>
</gene>
<protein>
    <recommendedName>
        <fullName evidence="4">Lipoprotein</fullName>
    </recommendedName>
</protein>
<dbReference type="Proteomes" id="UP000646365">
    <property type="component" value="Unassembled WGS sequence"/>
</dbReference>
<proteinExistence type="predicted"/>
<feature type="signal peptide" evidence="1">
    <location>
        <begin position="1"/>
        <end position="19"/>
    </location>
</feature>